<feature type="region of interest" description="Disordered" evidence="1">
    <location>
        <begin position="162"/>
        <end position="196"/>
    </location>
</feature>
<keyword evidence="3" id="KW-1185">Reference proteome</keyword>
<name>A0AA38VMF3_9PEZI</name>
<feature type="region of interest" description="Disordered" evidence="1">
    <location>
        <begin position="311"/>
        <end position="331"/>
    </location>
</feature>
<protein>
    <submittedName>
        <fullName evidence="2">Uncharacterized protein</fullName>
    </submittedName>
</protein>
<accession>A0AA38VMF3</accession>
<evidence type="ECO:0000313" key="3">
    <source>
        <dbReference type="Proteomes" id="UP001174694"/>
    </source>
</evidence>
<reference evidence="2" key="1">
    <citation type="submission" date="2022-07" db="EMBL/GenBank/DDBJ databases">
        <title>Fungi with potential for degradation of polypropylene.</title>
        <authorList>
            <person name="Gostincar C."/>
        </authorList>
    </citation>
    <scope>NUCLEOTIDE SEQUENCE</scope>
    <source>
        <strain evidence="2">EXF-13308</strain>
    </source>
</reference>
<organism evidence="2 3">
    <name type="scientific">Pleurostoma richardsiae</name>
    <dbReference type="NCBI Taxonomy" id="41990"/>
    <lineage>
        <taxon>Eukaryota</taxon>
        <taxon>Fungi</taxon>
        <taxon>Dikarya</taxon>
        <taxon>Ascomycota</taxon>
        <taxon>Pezizomycotina</taxon>
        <taxon>Sordariomycetes</taxon>
        <taxon>Sordariomycetidae</taxon>
        <taxon>Calosphaeriales</taxon>
        <taxon>Pleurostomataceae</taxon>
        <taxon>Pleurostoma</taxon>
    </lineage>
</organism>
<dbReference type="EMBL" id="JANBVO010000024">
    <property type="protein sequence ID" value="KAJ9141852.1"/>
    <property type="molecule type" value="Genomic_DNA"/>
</dbReference>
<dbReference type="Proteomes" id="UP001174694">
    <property type="component" value="Unassembled WGS sequence"/>
</dbReference>
<feature type="compositionally biased region" description="Acidic residues" evidence="1">
    <location>
        <begin position="185"/>
        <end position="196"/>
    </location>
</feature>
<comment type="caution">
    <text evidence="2">The sequence shown here is derived from an EMBL/GenBank/DDBJ whole genome shotgun (WGS) entry which is preliminary data.</text>
</comment>
<evidence type="ECO:0000256" key="1">
    <source>
        <dbReference type="SAM" id="MobiDB-lite"/>
    </source>
</evidence>
<evidence type="ECO:0000313" key="2">
    <source>
        <dbReference type="EMBL" id="KAJ9141852.1"/>
    </source>
</evidence>
<gene>
    <name evidence="2" type="ORF">NKR23_g7603</name>
</gene>
<proteinExistence type="predicted"/>
<sequence length="369" mass="38517">MTSKLYYSPLTNTSTSTGIAPSLISSTRYTTADIELASFDGASTTASLNPARSIADEDGLDAPPYAARTAFVPTVQLQVQTPGKPLLSLPLPPRPAPIPVFSVPEGSNGDNSPPVFVSVRPKRGSGSCFLIAGGGENEAASRPVLSTTTYRFGPGKYPRVRLFSPHSRNAPVPGSDDSATTATGGDEDPVGDAPSWDDFEVLPRGLLTRACLFRTRLGTFEWRYAGRRERKASAPGADSLLVLDKVVRVFRARSGGGASSGRKASEEEAEEVRTPVARLVRGAETRSPGSSGSSAGNGGRLMVDLRLWAGESGDGEGGGEGGGGEEEEDREMGVVMVVTTCLVMLKKEVDRRRAQQIAVMAAAAGGGGS</sequence>
<dbReference type="AlphaFoldDB" id="A0AA38VMF3"/>
<feature type="region of interest" description="Disordered" evidence="1">
    <location>
        <begin position="254"/>
        <end position="299"/>
    </location>
</feature>